<name>A0ABR1JUL7_9AGAR</name>
<reference evidence="2 3" key="1">
    <citation type="submission" date="2024-01" db="EMBL/GenBank/DDBJ databases">
        <title>A draft genome for the cacao thread blight pathogen Marasmiellus scandens.</title>
        <authorList>
            <person name="Baruah I.K."/>
            <person name="Leung J."/>
            <person name="Bukari Y."/>
            <person name="Amoako-Attah I."/>
            <person name="Meinhardt L.W."/>
            <person name="Bailey B.A."/>
            <person name="Cohen S.P."/>
        </authorList>
    </citation>
    <scope>NUCLEOTIDE SEQUENCE [LARGE SCALE GENOMIC DNA]</scope>
    <source>
        <strain evidence="2 3">GH-19</strain>
    </source>
</reference>
<evidence type="ECO:0000313" key="2">
    <source>
        <dbReference type="EMBL" id="KAK7467521.1"/>
    </source>
</evidence>
<keyword evidence="3" id="KW-1185">Reference proteome</keyword>
<feature type="region of interest" description="Disordered" evidence="1">
    <location>
        <begin position="1"/>
        <end position="33"/>
    </location>
</feature>
<evidence type="ECO:0000313" key="3">
    <source>
        <dbReference type="Proteomes" id="UP001498398"/>
    </source>
</evidence>
<dbReference type="EMBL" id="JBANRG010000004">
    <property type="protein sequence ID" value="KAK7467521.1"/>
    <property type="molecule type" value="Genomic_DNA"/>
</dbReference>
<protein>
    <submittedName>
        <fullName evidence="2">Uncharacterized protein</fullName>
    </submittedName>
</protein>
<sequence>MPRTPKTSAERPSGLGRRCRGKQPADQNPFHDLEEERDYWKARANGAERSLKAKNDQLEAAQFFMSRADPRSEGEVIEIFQDLNNIIYQTAAGIADIVGKPTQPVSVLVDLRHPSMKGPVMMTQYSLQTALTTWCKTMILNWSPDNSVGGVLSHAYSDIQKKTNNGVIARAWRTLTRSSIKSSPISEEDVALLTSSLVMVLHGCCGHALEDLEKLELRKKADSIAKLTSQLDKAITEIHSTDFELLVPKFGDRFCHLTMEDKSGLANGEMGAYEVVAVCAIGLKTVESGRVILKAEVLAISVAMKRQAK</sequence>
<proteinExistence type="predicted"/>
<organism evidence="2 3">
    <name type="scientific">Marasmiellus scandens</name>
    <dbReference type="NCBI Taxonomy" id="2682957"/>
    <lineage>
        <taxon>Eukaryota</taxon>
        <taxon>Fungi</taxon>
        <taxon>Dikarya</taxon>
        <taxon>Basidiomycota</taxon>
        <taxon>Agaricomycotina</taxon>
        <taxon>Agaricomycetes</taxon>
        <taxon>Agaricomycetidae</taxon>
        <taxon>Agaricales</taxon>
        <taxon>Marasmiineae</taxon>
        <taxon>Omphalotaceae</taxon>
        <taxon>Marasmiellus</taxon>
    </lineage>
</organism>
<evidence type="ECO:0000256" key="1">
    <source>
        <dbReference type="SAM" id="MobiDB-lite"/>
    </source>
</evidence>
<accession>A0ABR1JUL7</accession>
<dbReference type="Proteomes" id="UP001498398">
    <property type="component" value="Unassembled WGS sequence"/>
</dbReference>
<comment type="caution">
    <text evidence="2">The sequence shown here is derived from an EMBL/GenBank/DDBJ whole genome shotgun (WGS) entry which is preliminary data.</text>
</comment>
<gene>
    <name evidence="2" type="ORF">VKT23_004574</name>
</gene>